<gene>
    <name evidence="1" type="ORF">J2S74_002917</name>
</gene>
<accession>A0ABT9ZZK9</accession>
<dbReference type="EMBL" id="JAUSUG010000011">
    <property type="protein sequence ID" value="MDQ0255535.1"/>
    <property type="molecule type" value="Genomic_DNA"/>
</dbReference>
<dbReference type="RefSeq" id="WP_307326476.1">
    <property type="nucleotide sequence ID" value="NZ_JAUSUG010000011.1"/>
</dbReference>
<dbReference type="Proteomes" id="UP001230005">
    <property type="component" value="Unassembled WGS sequence"/>
</dbReference>
<comment type="caution">
    <text evidence="1">The sequence shown here is derived from an EMBL/GenBank/DDBJ whole genome shotgun (WGS) entry which is preliminary data.</text>
</comment>
<reference evidence="1 2" key="1">
    <citation type="submission" date="2023-07" db="EMBL/GenBank/DDBJ databases">
        <title>Genomic Encyclopedia of Type Strains, Phase IV (KMG-IV): sequencing the most valuable type-strain genomes for metagenomic binning, comparative biology and taxonomic classification.</title>
        <authorList>
            <person name="Goeker M."/>
        </authorList>
    </citation>
    <scope>NUCLEOTIDE SEQUENCE [LARGE SCALE GENOMIC DNA]</scope>
    <source>
        <strain evidence="1 2">DSM 9768</strain>
    </source>
</reference>
<protein>
    <submittedName>
        <fullName evidence="1">Uncharacterized protein</fullName>
    </submittedName>
</protein>
<proteinExistence type="predicted"/>
<evidence type="ECO:0000313" key="1">
    <source>
        <dbReference type="EMBL" id="MDQ0255535.1"/>
    </source>
</evidence>
<keyword evidence="2" id="KW-1185">Reference proteome</keyword>
<evidence type="ECO:0000313" key="2">
    <source>
        <dbReference type="Proteomes" id="UP001230005"/>
    </source>
</evidence>
<sequence length="158" mass="18067">MSLRESTRTFVSVAPAATIDVFMDKYEPNVNALAFTNDGIGSIFAVLTSPNERIKITVELHGDVRLYDENEDEEYRDEVPYHILQLLKEGKNLAEHNIQVLNNNWFEFGLVRKHEKGHYYGEEIYGPDGVFFDLGSSPEQLAQQLLEVYQELLNENAA</sequence>
<name>A0ABT9ZZK9_9BACI</name>
<organism evidence="1 2">
    <name type="scientific">Evansella vedderi</name>
    <dbReference type="NCBI Taxonomy" id="38282"/>
    <lineage>
        <taxon>Bacteria</taxon>
        <taxon>Bacillati</taxon>
        <taxon>Bacillota</taxon>
        <taxon>Bacilli</taxon>
        <taxon>Bacillales</taxon>
        <taxon>Bacillaceae</taxon>
        <taxon>Evansella</taxon>
    </lineage>
</organism>